<name>A0A9Q0KAB6_9MAGN</name>
<protein>
    <submittedName>
        <fullName evidence="1">Uncharacterized protein</fullName>
    </submittedName>
</protein>
<reference evidence="1" key="1">
    <citation type="journal article" date="2023" name="Plant J.">
        <title>The genome of the king protea, Protea cynaroides.</title>
        <authorList>
            <person name="Chang J."/>
            <person name="Duong T.A."/>
            <person name="Schoeman C."/>
            <person name="Ma X."/>
            <person name="Roodt D."/>
            <person name="Barker N."/>
            <person name="Li Z."/>
            <person name="Van de Peer Y."/>
            <person name="Mizrachi E."/>
        </authorList>
    </citation>
    <scope>NUCLEOTIDE SEQUENCE</scope>
    <source>
        <tissue evidence="1">Young leaves</tissue>
    </source>
</reference>
<organism evidence="1 2">
    <name type="scientific">Protea cynaroides</name>
    <dbReference type="NCBI Taxonomy" id="273540"/>
    <lineage>
        <taxon>Eukaryota</taxon>
        <taxon>Viridiplantae</taxon>
        <taxon>Streptophyta</taxon>
        <taxon>Embryophyta</taxon>
        <taxon>Tracheophyta</taxon>
        <taxon>Spermatophyta</taxon>
        <taxon>Magnoliopsida</taxon>
        <taxon>Proteales</taxon>
        <taxon>Proteaceae</taxon>
        <taxon>Protea</taxon>
    </lineage>
</organism>
<accession>A0A9Q0KAB6</accession>
<comment type="caution">
    <text evidence="1">The sequence shown here is derived from an EMBL/GenBank/DDBJ whole genome shotgun (WGS) entry which is preliminary data.</text>
</comment>
<evidence type="ECO:0000313" key="2">
    <source>
        <dbReference type="Proteomes" id="UP001141806"/>
    </source>
</evidence>
<dbReference type="AlphaFoldDB" id="A0A9Q0KAB6"/>
<sequence>MDAGYPTDSELFGSASTITIVGFKNESKRSDNFTIQGLWENLTVTKDIELLNSFWTYEVEYGEVEQASGLKKKSKLLTCSNNSFWAKTDLLLGIAVVEAYFQLGIKAYFQLEPKPTKMITVRNYNSYWYCIALFSMRSLPEIRTCLQLKFL</sequence>
<dbReference type="EMBL" id="JAMYWD010000007">
    <property type="protein sequence ID" value="KAJ4966828.1"/>
    <property type="molecule type" value="Genomic_DNA"/>
</dbReference>
<evidence type="ECO:0000313" key="1">
    <source>
        <dbReference type="EMBL" id="KAJ4966828.1"/>
    </source>
</evidence>
<keyword evidence="2" id="KW-1185">Reference proteome</keyword>
<proteinExistence type="predicted"/>
<gene>
    <name evidence="1" type="ORF">NE237_018677</name>
</gene>
<dbReference type="Proteomes" id="UP001141806">
    <property type="component" value="Unassembled WGS sequence"/>
</dbReference>